<dbReference type="InterPro" id="IPR054691">
    <property type="entry name" value="LeuA/HCS_post-cat"/>
</dbReference>
<dbReference type="Gene3D" id="3.30.499.10">
    <property type="entry name" value="Aconitase, domain 3"/>
    <property type="match status" value="2"/>
</dbReference>
<dbReference type="InterPro" id="IPR013785">
    <property type="entry name" value="Aldolase_TIM"/>
</dbReference>
<dbReference type="SUPFAM" id="SSF53720">
    <property type="entry name" value="ALDH-like"/>
    <property type="match status" value="1"/>
</dbReference>
<dbReference type="InterPro" id="IPR006059">
    <property type="entry name" value="SBP"/>
</dbReference>
<keyword evidence="7" id="KW-0456">Lyase</keyword>
<dbReference type="GO" id="GO:0051539">
    <property type="term" value="F:4 iron, 4 sulfur cluster binding"/>
    <property type="evidence" value="ECO:0007669"/>
    <property type="project" value="UniProtKB-KW"/>
</dbReference>
<dbReference type="InterPro" id="IPR007534">
    <property type="entry name" value="LuxE"/>
</dbReference>
<dbReference type="InterPro" id="IPR000891">
    <property type="entry name" value="PYR_CT"/>
</dbReference>
<dbReference type="SUPFAM" id="SSF52016">
    <property type="entry name" value="LeuD/IlvD-like"/>
    <property type="match status" value="1"/>
</dbReference>
<dbReference type="NCBIfam" id="TIGR02086">
    <property type="entry name" value="IPMI_arch"/>
    <property type="match status" value="1"/>
</dbReference>
<evidence type="ECO:0000256" key="4">
    <source>
        <dbReference type="ARBA" id="ARBA00022857"/>
    </source>
</evidence>
<keyword evidence="3" id="KW-0479">Metal-binding</keyword>
<dbReference type="GO" id="GO:0008218">
    <property type="term" value="P:bioluminescence"/>
    <property type="evidence" value="ECO:0007669"/>
    <property type="project" value="InterPro"/>
</dbReference>
<keyword evidence="5" id="KW-0408">Iron</keyword>
<evidence type="ECO:0000259" key="8">
    <source>
        <dbReference type="PROSITE" id="PS50991"/>
    </source>
</evidence>
<dbReference type="InterPro" id="IPR006251">
    <property type="entry name" value="Homoacnase/IPMdehydase_lsu"/>
</dbReference>
<dbReference type="Pfam" id="PF04443">
    <property type="entry name" value="LuxE"/>
    <property type="match status" value="1"/>
</dbReference>
<protein>
    <recommendedName>
        <fullName evidence="8">Pyruvate carboxyltransferase domain-containing protein</fullName>
    </recommendedName>
</protein>
<dbReference type="InterPro" id="IPR011826">
    <property type="entry name" value="HAcnase/IPMdehydase_lsu_prok"/>
</dbReference>
<feature type="domain" description="Pyruvate carboxyltransferase" evidence="8">
    <location>
        <begin position="834"/>
        <end position="1088"/>
    </location>
</feature>
<dbReference type="InterPro" id="IPR008670">
    <property type="entry name" value="CoA_reduct_LuxC"/>
</dbReference>
<evidence type="ECO:0000256" key="1">
    <source>
        <dbReference type="ARBA" id="ARBA00022485"/>
    </source>
</evidence>
<dbReference type="Gene3D" id="3.20.20.70">
    <property type="entry name" value="Aldolase class I"/>
    <property type="match status" value="1"/>
</dbReference>
<dbReference type="PROSITE" id="PS50991">
    <property type="entry name" value="PYR_CT"/>
    <property type="match status" value="1"/>
</dbReference>
<dbReference type="Pfam" id="PF13416">
    <property type="entry name" value="SBP_bac_8"/>
    <property type="match status" value="1"/>
</dbReference>
<dbReference type="GO" id="GO:0046872">
    <property type="term" value="F:metal ion binding"/>
    <property type="evidence" value="ECO:0007669"/>
    <property type="project" value="UniProtKB-KW"/>
</dbReference>
<proteinExistence type="predicted"/>
<dbReference type="SUPFAM" id="SSF51569">
    <property type="entry name" value="Aldolase"/>
    <property type="match status" value="1"/>
</dbReference>
<dbReference type="InterPro" id="IPR016161">
    <property type="entry name" value="Ald_DH/histidinol_DH"/>
</dbReference>
<dbReference type="Pfam" id="PF22617">
    <property type="entry name" value="HCS_D2"/>
    <property type="match status" value="1"/>
</dbReference>
<dbReference type="PROSITE" id="PS00816">
    <property type="entry name" value="AIPM_HOMOCIT_SYNTH_2"/>
    <property type="match status" value="1"/>
</dbReference>
<dbReference type="InterPro" id="IPR036008">
    <property type="entry name" value="Aconitase_4Fe-4S_dom"/>
</dbReference>
<dbReference type="InterPro" id="IPR000573">
    <property type="entry name" value="AconitaseA/IPMdHydase_ssu_swvl"/>
</dbReference>
<evidence type="ECO:0000256" key="7">
    <source>
        <dbReference type="ARBA" id="ARBA00023239"/>
    </source>
</evidence>
<dbReference type="InterPro" id="IPR002034">
    <property type="entry name" value="AIPM/Hcit_synth_CS"/>
</dbReference>
<dbReference type="GO" id="GO:0003995">
    <property type="term" value="F:acyl-CoA dehydrogenase activity"/>
    <property type="evidence" value="ECO:0007669"/>
    <property type="project" value="InterPro"/>
</dbReference>
<evidence type="ECO:0000313" key="9">
    <source>
        <dbReference type="EMBL" id="KAG0323412.1"/>
    </source>
</evidence>
<evidence type="ECO:0000313" key="10">
    <source>
        <dbReference type="Proteomes" id="UP000823405"/>
    </source>
</evidence>
<dbReference type="GO" id="GO:0009098">
    <property type="term" value="P:L-leucine biosynthetic process"/>
    <property type="evidence" value="ECO:0007669"/>
    <property type="project" value="InterPro"/>
</dbReference>
<dbReference type="Proteomes" id="UP000823405">
    <property type="component" value="Unassembled WGS sequence"/>
</dbReference>
<dbReference type="NCBIfam" id="NF001614">
    <property type="entry name" value="PRK00402.1"/>
    <property type="match status" value="1"/>
</dbReference>
<dbReference type="EMBL" id="JAAAIN010000003">
    <property type="protein sequence ID" value="KAG0323412.1"/>
    <property type="molecule type" value="Genomic_DNA"/>
</dbReference>
<evidence type="ECO:0000256" key="6">
    <source>
        <dbReference type="ARBA" id="ARBA00023014"/>
    </source>
</evidence>
<accession>A0A9P6RM73</accession>
<gene>
    <name evidence="9" type="ORF">BGZ97_006774</name>
</gene>
<reference evidence="9" key="1">
    <citation type="journal article" date="2020" name="Fungal Divers.">
        <title>Resolving the Mortierellaceae phylogeny through synthesis of multi-gene phylogenetics and phylogenomics.</title>
        <authorList>
            <person name="Vandepol N."/>
            <person name="Liber J."/>
            <person name="Desiro A."/>
            <person name="Na H."/>
            <person name="Kennedy M."/>
            <person name="Barry K."/>
            <person name="Grigoriev I.V."/>
            <person name="Miller A.N."/>
            <person name="O'Donnell K."/>
            <person name="Stajich J.E."/>
            <person name="Bonito G."/>
        </authorList>
    </citation>
    <scope>NUCLEOTIDE SEQUENCE</scope>
    <source>
        <strain evidence="9">NVP60</strain>
    </source>
</reference>
<keyword evidence="4" id="KW-0521">NADP</keyword>
<organism evidence="9 10">
    <name type="scientific">Linnemannia gamsii</name>
    <dbReference type="NCBI Taxonomy" id="64522"/>
    <lineage>
        <taxon>Eukaryota</taxon>
        <taxon>Fungi</taxon>
        <taxon>Fungi incertae sedis</taxon>
        <taxon>Mucoromycota</taxon>
        <taxon>Mortierellomycotina</taxon>
        <taxon>Mortierellomycetes</taxon>
        <taxon>Mortierellales</taxon>
        <taxon>Mortierellaceae</taxon>
        <taxon>Linnemannia</taxon>
    </lineage>
</organism>
<dbReference type="InterPro" id="IPR001030">
    <property type="entry name" value="Acoase/IPM_deHydtase_lsu_aba"/>
</dbReference>
<dbReference type="InterPro" id="IPR050067">
    <property type="entry name" value="IPM_dehydratase_rel_enz"/>
</dbReference>
<dbReference type="Pfam" id="PF00694">
    <property type="entry name" value="Aconitase_C"/>
    <property type="match status" value="1"/>
</dbReference>
<dbReference type="PRINTS" id="PR00415">
    <property type="entry name" value="ACONITASE"/>
</dbReference>
<dbReference type="Pfam" id="PF00682">
    <property type="entry name" value="HMGL-like"/>
    <property type="match status" value="1"/>
</dbReference>
<dbReference type="GO" id="GO:0003861">
    <property type="term" value="F:3-isopropylmalate dehydratase activity"/>
    <property type="evidence" value="ECO:0007669"/>
    <property type="project" value="InterPro"/>
</dbReference>
<keyword evidence="2" id="KW-0808">Transferase</keyword>
<evidence type="ECO:0000256" key="3">
    <source>
        <dbReference type="ARBA" id="ARBA00022723"/>
    </source>
</evidence>
<dbReference type="InterPro" id="IPR015931">
    <property type="entry name" value="Acnase/IPM_dHydase_lsu_aba_1/3"/>
</dbReference>
<evidence type="ECO:0000256" key="2">
    <source>
        <dbReference type="ARBA" id="ARBA00022679"/>
    </source>
</evidence>
<comment type="caution">
    <text evidence="9">The sequence shown here is derived from an EMBL/GenBank/DDBJ whole genome shotgun (WGS) entry which is preliminary data.</text>
</comment>
<dbReference type="InterPro" id="IPR015928">
    <property type="entry name" value="Aconitase/3IPM_dehydase_swvl"/>
</dbReference>
<dbReference type="Gene3D" id="3.40.190.10">
    <property type="entry name" value="Periplasmic binding protein-like II"/>
    <property type="match status" value="2"/>
</dbReference>
<keyword evidence="6" id="KW-0411">Iron-sulfur</keyword>
<dbReference type="Pfam" id="PF00330">
    <property type="entry name" value="Aconitase"/>
    <property type="match status" value="1"/>
</dbReference>
<dbReference type="GO" id="GO:0046912">
    <property type="term" value="F:acyltransferase activity, acyl groups converted into alkyl on transfer"/>
    <property type="evidence" value="ECO:0007669"/>
    <property type="project" value="InterPro"/>
</dbReference>
<dbReference type="PROSITE" id="PS00815">
    <property type="entry name" value="AIPM_HOMOCIT_SYNTH_1"/>
    <property type="match status" value="1"/>
</dbReference>
<dbReference type="OrthoDB" id="2279155at2759"/>
<keyword evidence="10" id="KW-1185">Reference proteome</keyword>
<dbReference type="PANTHER" id="PTHR43822">
    <property type="entry name" value="HOMOACONITASE, MITOCHONDRIAL-RELATED"/>
    <property type="match status" value="1"/>
</dbReference>
<dbReference type="Pfam" id="PF05893">
    <property type="entry name" value="LuxC"/>
    <property type="match status" value="1"/>
</dbReference>
<dbReference type="SUPFAM" id="SSF53732">
    <property type="entry name" value="Aconitase iron-sulfur domain"/>
    <property type="match status" value="1"/>
</dbReference>
<dbReference type="SUPFAM" id="SSF53850">
    <property type="entry name" value="Periplasmic binding protein-like II"/>
    <property type="match status" value="1"/>
</dbReference>
<dbReference type="Gene3D" id="1.10.238.260">
    <property type="match status" value="1"/>
</dbReference>
<evidence type="ECO:0000256" key="5">
    <source>
        <dbReference type="ARBA" id="ARBA00023004"/>
    </source>
</evidence>
<dbReference type="NCBIfam" id="TIGR01343">
    <property type="entry name" value="hacA_fam"/>
    <property type="match status" value="1"/>
</dbReference>
<name>A0A9P6RM73_9FUNG</name>
<dbReference type="PANTHER" id="PTHR43822:SF2">
    <property type="entry name" value="HOMOACONITASE, MITOCHONDRIAL"/>
    <property type="match status" value="1"/>
</dbReference>
<dbReference type="Gene3D" id="3.20.19.10">
    <property type="entry name" value="Aconitase, domain 4"/>
    <property type="match status" value="1"/>
</dbReference>
<sequence>MVEELYNDIGSLISDEAVDADSISERLIALAKANNSFVKTYLDRNSPSGIPDSAFRGSSLFHFNDTTPLQRFYTSGTSGRTRGLADYSARGLDLMHLSIKARAKEYIFNGLDRPVVIRLVPESNAAPGVIMAYGMELLAQTFGDPQRSVCAVGPRGIDVDLVVRTTLRAIEEEQPVVLVGGSFAYVHLCDELSVRGYQCTLPVGSRIVDAGGYKGRVRELDADIFRQYVSKTFGVATTACINLFGMTELASQLYDDIPAHEASIATSIGFDCGRPKRRHASTQLIIRDPWTWLPTESGSGLLEIADLCILDRPHVILTGDWGIASPRGAVILGRPKAGHARGCALSLETTPAPDSSLAPVNLKGETLNVRTRIPPDVEHLWRCVRPRTGAWASVAVHLRAVGERLQQIPIAQIVDAIDQTAHRWGDASWSTRRVIRDEIVAATGFSSEAVDRSFDVELKNYRADSLWRTLRREFGNPALLDTYHADTNLHGLTTAIGPRLTLAIFTGNVPGLPALSLVRALLVKSPVIAKVASGEPCFAAAFVASLHEALPLLGEAVLVTYWDRDEHSVLQEAAAQVDVVIAYGGDVALRALRQNLPAQVRLIEHGHKFSIGYITATHLAHADVASAIARDVFTFNQHACIAPQAYLVEGSIDAANKLAKLIANALANESLKHPLGTLSLQDAIAVRLARAHHSWRASVQSGYAVHHDSALEWTVAIDEQIGAPQGIGNRFLRVIPVNGLSDLIAQLAPLRGYLQNVGVGCEPSELLAIATSLARIGVSRICEPGQMAEPSMMWRHDGRTYASGTSRNQEIRMKLDNDAWTKARGYYPHLPRSVEVIDCTLRDGEQAPGVAFNVVEKIALASQLVQAGVTMLDAGFPGASGADTEAMQAIRALDLPVRLGATARPLEKDIAAAELARATDVFIFMPTSDFRLAQTLRLTRTEAERRLLAGAEDAAGRGLGVNLVFEDATRADVSWLVRIIITIAAKVPIERIVLADTVGCAYPASIRHLFESIAEKIGDVASLCAHCHNDFGLATANTLASVMSGAMSITCTVNGIGERAGNADLAEVVAALTHLFGIEHSIHPSQLAALSSAVERISGIHLSAHKPVTGMNVFRHESGVHVDAMLKDSRSYEFLPAAWLSRQHEYVLGKHSGVAVVQALMNAVGIDVEAAGHATRVLDMAKLQAETRDKHAYEAAYVAHPEKIIDLHALEDVLGVCRKVRVDAVLGHDATIGLIVKTFEERNLSIWDPSKVIFTNDHFSPPATSERADISRRFINFSRERKIEHLMLDRGICHQLMVEHALCIPGGLIVGADSHTIMAGGLGNCATGMGSTDIAFALATGTTWLRTPESIRITFTGALPNTCSGRDVILELLRLLGESGANYCSLEFNDQSTPKLPQDERFAIANMAVELGAKFGLFVPDEITEDYLLKRDGQVSQPFILPDADATYLQDLTLDLSTLTPRIAKPYSPANVVDVRSLDEEVITTAFLGSCSSGRLSDIRVAAEELVGKRIHSDVRFIVIPASVAIFQQALRAGYVEILTDAGAIFTNSSCGPCGGIDKGVLGQQDVCVSTSNRNFRGRMGHWDSRTYLASARTVARAALRGVVAPDLYEPLVGVTNDDTNEHDGGVRLDPAIVRKGLFHKYDATIQSRFRANDIIVAGRNFGCGSSREASIQSLLLNGIGAIIAIDFARIFFRSATNNGIPCLTFANPLDFESISMKTAPLRVLSWRGAWGRALASAVLEPFSVQTGIATEPVYHVGLRLPEKLTDALEAGTPPPVDVVWCNTPPALRAVRAGWTVPFPELAVLSELYDRARVDCVKIGLGHIAPAYVVQYVLVYRRSLFTEHRLPDWHTLQDQDYNGRIVLYPGGNGFYPVAQELGGGTLEQIPEKMAPCWSFIERLAPQLAKPEYSIGLEARIVAGEIDLCYRALPNAIAFESSGLDVGWIAPQTGVADTTDSLWIPRGLAEQRTDEARRFIAFALSPQVQAHWCQLLGALPIHPGAAIPQKLRNTPGLPQHADDRRGILFVPEDIKALYEPCWEAQFAALIDGVGCQS</sequence>
<keyword evidence="1" id="KW-0004">4Fe-4S</keyword>